<gene>
    <name evidence="9" type="ORF">Vbra_13111</name>
</gene>
<evidence type="ECO:0000256" key="4">
    <source>
        <dbReference type="ARBA" id="ARBA00023002"/>
    </source>
</evidence>
<dbReference type="InterPro" id="IPR002401">
    <property type="entry name" value="Cyt_P450_E_grp-I"/>
</dbReference>
<dbReference type="PANTHER" id="PTHR24291:SF50">
    <property type="entry name" value="BIFUNCTIONAL ALBAFLAVENONE MONOOXYGENASE_TERPENE SYNTHASE"/>
    <property type="match status" value="1"/>
</dbReference>
<dbReference type="PRINTS" id="PR00385">
    <property type="entry name" value="P450"/>
</dbReference>
<dbReference type="InterPro" id="IPR036396">
    <property type="entry name" value="Cyt_P450_sf"/>
</dbReference>
<dbReference type="EMBL" id="CDMY01000305">
    <property type="protein sequence ID" value="CEM01481.1"/>
    <property type="molecule type" value="Genomic_DNA"/>
</dbReference>
<protein>
    <recommendedName>
        <fullName evidence="11">Cytochrome P450</fullName>
    </recommendedName>
</protein>
<keyword evidence="10" id="KW-1185">Reference proteome</keyword>
<dbReference type="GO" id="GO:0005506">
    <property type="term" value="F:iron ion binding"/>
    <property type="evidence" value="ECO:0007669"/>
    <property type="project" value="InterPro"/>
</dbReference>
<comment type="cofactor">
    <cofactor evidence="7">
        <name>heme</name>
        <dbReference type="ChEBI" id="CHEBI:30413"/>
    </cofactor>
</comment>
<keyword evidence="4 8" id="KW-0560">Oxidoreductase</keyword>
<keyword evidence="6 8" id="KW-0503">Monooxygenase</keyword>
<evidence type="ECO:0000256" key="8">
    <source>
        <dbReference type="RuleBase" id="RU000461"/>
    </source>
</evidence>
<dbReference type="PhylomeDB" id="A0A0G4ESU5"/>
<proteinExistence type="inferred from homology"/>
<dbReference type="InParanoid" id="A0A0G4ESU5"/>
<dbReference type="PROSITE" id="PS51257">
    <property type="entry name" value="PROKAR_LIPOPROTEIN"/>
    <property type="match status" value="1"/>
</dbReference>
<dbReference type="Pfam" id="PF00067">
    <property type="entry name" value="p450"/>
    <property type="match status" value="1"/>
</dbReference>
<evidence type="ECO:0008006" key="11">
    <source>
        <dbReference type="Google" id="ProtNLM"/>
    </source>
</evidence>
<name>A0A0G4ESU5_VITBC</name>
<reference evidence="9 10" key="1">
    <citation type="submission" date="2014-11" db="EMBL/GenBank/DDBJ databases">
        <authorList>
            <person name="Zhu J."/>
            <person name="Qi W."/>
            <person name="Song R."/>
        </authorList>
    </citation>
    <scope>NUCLEOTIDE SEQUENCE [LARGE SCALE GENOMIC DNA]</scope>
</reference>
<dbReference type="InterPro" id="IPR017972">
    <property type="entry name" value="Cyt_P450_CS"/>
</dbReference>
<feature type="binding site" description="axial binding residue" evidence="7">
    <location>
        <position position="456"/>
    </location>
    <ligand>
        <name>heme</name>
        <dbReference type="ChEBI" id="CHEBI:30413"/>
    </ligand>
    <ligandPart>
        <name>Fe</name>
        <dbReference type="ChEBI" id="CHEBI:18248"/>
    </ligandPart>
</feature>
<accession>A0A0G4ESU5</accession>
<keyword evidence="2 7" id="KW-0349">Heme</keyword>
<organism evidence="9 10">
    <name type="scientific">Vitrella brassicaformis (strain CCMP3155)</name>
    <dbReference type="NCBI Taxonomy" id="1169540"/>
    <lineage>
        <taxon>Eukaryota</taxon>
        <taxon>Sar</taxon>
        <taxon>Alveolata</taxon>
        <taxon>Colpodellida</taxon>
        <taxon>Vitrellaceae</taxon>
        <taxon>Vitrella</taxon>
    </lineage>
</organism>
<dbReference type="PROSITE" id="PS00086">
    <property type="entry name" value="CYTOCHROME_P450"/>
    <property type="match status" value="1"/>
</dbReference>
<comment type="similarity">
    <text evidence="1 8">Belongs to the cytochrome P450 family.</text>
</comment>
<dbReference type="Gene3D" id="1.10.630.10">
    <property type="entry name" value="Cytochrome P450"/>
    <property type="match status" value="1"/>
</dbReference>
<dbReference type="GO" id="GO:0016705">
    <property type="term" value="F:oxidoreductase activity, acting on paired donors, with incorporation or reduction of molecular oxygen"/>
    <property type="evidence" value="ECO:0007669"/>
    <property type="project" value="InterPro"/>
</dbReference>
<evidence type="ECO:0000313" key="10">
    <source>
        <dbReference type="Proteomes" id="UP000041254"/>
    </source>
</evidence>
<evidence type="ECO:0000256" key="5">
    <source>
        <dbReference type="ARBA" id="ARBA00023004"/>
    </source>
</evidence>
<dbReference type="STRING" id="1169540.A0A0G4ESU5"/>
<dbReference type="GO" id="GO:0004497">
    <property type="term" value="F:monooxygenase activity"/>
    <property type="evidence" value="ECO:0007669"/>
    <property type="project" value="UniProtKB-KW"/>
</dbReference>
<evidence type="ECO:0000256" key="2">
    <source>
        <dbReference type="ARBA" id="ARBA00022617"/>
    </source>
</evidence>
<evidence type="ECO:0000256" key="6">
    <source>
        <dbReference type="ARBA" id="ARBA00023033"/>
    </source>
</evidence>
<keyword evidence="3 7" id="KW-0479">Metal-binding</keyword>
<dbReference type="InterPro" id="IPR050196">
    <property type="entry name" value="Cytochrome_P450_Monoox"/>
</dbReference>
<sequence length="509" mass="56623">MTDLKASDLVWATAKCAVVIGAGSVSACVVGQCVCSVTRYLMRNREYKDLPPRKGLMPFVRAFASGESKGQSIDGLLDDWRDPDHPDQFLEVVDIGPDFAGRRLVGLNQPAAIAEVLADQDKYPKAPLIETLVEIAGYGLATSSGALWHRQRKLLSPLFHFGALRVAHKFMARNADRLVQQLLDDAAKSADGTATINRHQISDLMLRIVVDAAFSRCDFDVEWFSWACQKIDNPMYWLGRQVLGHAWMYVPLPSGLGIQILVKRMRRRIMCEIAHRRGAGAAAGLSVDTKDLLDELMAVGDMPDRQIVDEALIFLIAGHDTTSNLVAWTLYFLSKHQDVQGKVQSEIDDLGGRPITFDDLPKLEYLRCVLKEVSRVRPVVPFLERLLKVPLEVNGITLPKGTIVWLNFMAVHHDARYWPAPSVFRPERWMEGTEGTSQPMAHSHAFLPFGAGPRNCIGQKFAMQEAQVVIASVLRSFSVSLDGEDRVVPVLALNIAPANLALRVRKRRT</sequence>
<keyword evidence="5 7" id="KW-0408">Iron</keyword>
<dbReference type="OMA" id="GLASCPH"/>
<dbReference type="OrthoDB" id="1470350at2759"/>
<dbReference type="PANTHER" id="PTHR24291">
    <property type="entry name" value="CYTOCHROME P450 FAMILY 4"/>
    <property type="match status" value="1"/>
</dbReference>
<evidence type="ECO:0000256" key="1">
    <source>
        <dbReference type="ARBA" id="ARBA00010617"/>
    </source>
</evidence>
<dbReference type="GO" id="GO:0020037">
    <property type="term" value="F:heme binding"/>
    <property type="evidence" value="ECO:0007669"/>
    <property type="project" value="InterPro"/>
</dbReference>
<dbReference type="SUPFAM" id="SSF48264">
    <property type="entry name" value="Cytochrome P450"/>
    <property type="match status" value="1"/>
</dbReference>
<dbReference type="Proteomes" id="UP000041254">
    <property type="component" value="Unassembled WGS sequence"/>
</dbReference>
<dbReference type="VEuPathDB" id="CryptoDB:Vbra_13111"/>
<evidence type="ECO:0000313" key="9">
    <source>
        <dbReference type="EMBL" id="CEM01481.1"/>
    </source>
</evidence>
<evidence type="ECO:0000256" key="7">
    <source>
        <dbReference type="PIRSR" id="PIRSR602401-1"/>
    </source>
</evidence>
<dbReference type="InterPro" id="IPR001128">
    <property type="entry name" value="Cyt_P450"/>
</dbReference>
<dbReference type="AlphaFoldDB" id="A0A0G4ESU5"/>
<dbReference type="PRINTS" id="PR00463">
    <property type="entry name" value="EP450I"/>
</dbReference>
<evidence type="ECO:0000256" key="3">
    <source>
        <dbReference type="ARBA" id="ARBA00022723"/>
    </source>
</evidence>